<comment type="caution">
    <text evidence="16">The sequence shown here is derived from an EMBL/GenBank/DDBJ whole genome shotgun (WGS) entry which is preliminary data.</text>
</comment>
<feature type="transmembrane region" description="Helical" evidence="14">
    <location>
        <begin position="131"/>
        <end position="150"/>
    </location>
</feature>
<keyword evidence="9" id="KW-0560">Oxidoreductase</keyword>
<evidence type="ECO:0000256" key="10">
    <source>
        <dbReference type="ARBA" id="ARBA00023065"/>
    </source>
</evidence>
<name>A0A4Z1K2J9_9HELO</name>
<keyword evidence="7" id="KW-0249">Electron transport</keyword>
<dbReference type="GO" id="GO:0052851">
    <property type="term" value="F:ferric-chelate reductase (NADPH) activity"/>
    <property type="evidence" value="ECO:0007669"/>
    <property type="project" value="UniProtKB-EC"/>
</dbReference>
<dbReference type="STRING" id="278938.A0A4Z1K2J9"/>
<feature type="transmembrane region" description="Helical" evidence="14">
    <location>
        <begin position="248"/>
        <end position="265"/>
    </location>
</feature>
<dbReference type="EMBL" id="PQXM01000202">
    <property type="protein sequence ID" value="TGO75613.1"/>
    <property type="molecule type" value="Genomic_DNA"/>
</dbReference>
<feature type="transmembrane region" description="Helical" evidence="14">
    <location>
        <begin position="55"/>
        <end position="73"/>
    </location>
</feature>
<sequence>MDMSDGMTMGGAPTDGSALNATGFEMSNMTQAADYLGEILDDSVFQIDGNAAARHFWYGVCAVIGIAAFFNFAQKATIFFRLRAAASNKARPASPSNPLTILLATITAIGREASYSQFIPHNEIAAKYFKIPPLGTIMLLILHLVWVIILEFANNNVPGAQHFTSLGVRASWLAVAQVPLLILLVGKNSPLGLVSGISYERLNVVHRWTSRILLFLVTLHVIFLHLAWNASDLGPLEYSTDSCIPTGWGAYALLLWMNISTFAPIRNFSYEFFVIQHIITFFGFIIAIMMHLPDTALYSRVYIYIPIALYIIDRIIRTGRYAWNNIRTPTATLKVLEGGVTRVCIESKAVKKWNPGSHVLLSIPQLGIGQSHPATIASTPSSHDGKLVFLLKAHKGFTGRLLYAAENSPASNSPWKARIDGPYGNTVDYAAFDTVLLISGSTGTTYTLPILLDIANRAQSTRLPVQRIVFVWIIKNTSWTSWIADELASAAEKLDAVGIELTIRIHVTCDNNFTTGDSNTVANCCACDKSLGPCCCISVDADADDDEITSIDEKGTKISAKPKITSASSINSGTRSSILPCAVFQSGRPDFHPLLGQLLVKAEGETGIAVCGPLGLSSNVRTTVAKCSNDRAVHKGTGAQGIFLHAEGFGW</sequence>
<dbReference type="AlphaFoldDB" id="A0A4Z1K2J9"/>
<comment type="subcellular location">
    <subcellularLocation>
        <location evidence="1">Cell membrane</location>
        <topology evidence="1">Multi-pass membrane protein</topology>
    </subcellularLocation>
</comment>
<comment type="similarity">
    <text evidence="2">Belongs to the ferric reductase (FRE) family.</text>
</comment>
<dbReference type="SUPFAM" id="SSF63380">
    <property type="entry name" value="Riboflavin synthase domain-like"/>
    <property type="match status" value="1"/>
</dbReference>
<dbReference type="CDD" id="cd06186">
    <property type="entry name" value="NOX_Duox_like_FAD_NADP"/>
    <property type="match status" value="1"/>
</dbReference>
<dbReference type="InterPro" id="IPR017927">
    <property type="entry name" value="FAD-bd_FR_type"/>
</dbReference>
<protein>
    <recommendedName>
        <fullName evidence="3">ferric-chelate reductase (NADPH)</fullName>
        <ecNumber evidence="3">1.16.1.9</ecNumber>
    </recommendedName>
</protein>
<dbReference type="InterPro" id="IPR013121">
    <property type="entry name" value="Fe_red_NAD-bd_6"/>
</dbReference>
<evidence type="ECO:0000256" key="7">
    <source>
        <dbReference type="ARBA" id="ARBA00022982"/>
    </source>
</evidence>
<keyword evidence="6 14" id="KW-0812">Transmembrane</keyword>
<organism evidence="16 17">
    <name type="scientific">Botrytis elliptica</name>
    <dbReference type="NCBI Taxonomy" id="278938"/>
    <lineage>
        <taxon>Eukaryota</taxon>
        <taxon>Fungi</taxon>
        <taxon>Dikarya</taxon>
        <taxon>Ascomycota</taxon>
        <taxon>Pezizomycotina</taxon>
        <taxon>Leotiomycetes</taxon>
        <taxon>Helotiales</taxon>
        <taxon>Sclerotiniaceae</taxon>
        <taxon>Botrytis</taxon>
    </lineage>
</organism>
<feature type="domain" description="FAD-binding FR-type" evidence="15">
    <location>
        <begin position="308"/>
        <end position="429"/>
    </location>
</feature>
<evidence type="ECO:0000256" key="8">
    <source>
        <dbReference type="ARBA" id="ARBA00022989"/>
    </source>
</evidence>
<accession>A0A4Z1K2J9</accession>
<dbReference type="SFLD" id="SFLDS00052">
    <property type="entry name" value="Ferric_Reductase_Domain"/>
    <property type="match status" value="1"/>
</dbReference>
<evidence type="ECO:0000256" key="5">
    <source>
        <dbReference type="ARBA" id="ARBA00022475"/>
    </source>
</evidence>
<dbReference type="InterPro" id="IPR013130">
    <property type="entry name" value="Fe3_Rdtase_TM_dom"/>
</dbReference>
<evidence type="ECO:0000256" key="12">
    <source>
        <dbReference type="ARBA" id="ARBA00023180"/>
    </source>
</evidence>
<keyword evidence="5" id="KW-1003">Cell membrane</keyword>
<evidence type="ECO:0000259" key="15">
    <source>
        <dbReference type="PROSITE" id="PS51384"/>
    </source>
</evidence>
<comment type="catalytic activity">
    <reaction evidence="13">
        <text>2 a Fe(II)-siderophore + NADP(+) + H(+) = 2 a Fe(III)-siderophore + NADPH</text>
        <dbReference type="Rhea" id="RHEA:28795"/>
        <dbReference type="Rhea" id="RHEA-COMP:11342"/>
        <dbReference type="Rhea" id="RHEA-COMP:11344"/>
        <dbReference type="ChEBI" id="CHEBI:15378"/>
        <dbReference type="ChEBI" id="CHEBI:29033"/>
        <dbReference type="ChEBI" id="CHEBI:29034"/>
        <dbReference type="ChEBI" id="CHEBI:57783"/>
        <dbReference type="ChEBI" id="CHEBI:58349"/>
        <dbReference type="EC" id="1.16.1.9"/>
    </reaction>
</comment>
<dbReference type="Gene3D" id="3.40.50.80">
    <property type="entry name" value="Nucleotide-binding domain of ferredoxin-NADP reductase (FNR) module"/>
    <property type="match status" value="1"/>
</dbReference>
<keyword evidence="10" id="KW-0406">Ion transport</keyword>
<dbReference type="PANTHER" id="PTHR32361:SF9">
    <property type="entry name" value="FERRIC REDUCTASE TRANSMEMBRANE COMPONENT 3-RELATED"/>
    <property type="match status" value="1"/>
</dbReference>
<dbReference type="SFLD" id="SFLDG01168">
    <property type="entry name" value="Ferric_reductase_subgroup_(FRE"/>
    <property type="match status" value="1"/>
</dbReference>
<keyword evidence="4" id="KW-0813">Transport</keyword>
<evidence type="ECO:0000256" key="1">
    <source>
        <dbReference type="ARBA" id="ARBA00004651"/>
    </source>
</evidence>
<feature type="transmembrane region" description="Helical" evidence="14">
    <location>
        <begin position="272"/>
        <end position="291"/>
    </location>
</feature>
<dbReference type="InterPro" id="IPR013112">
    <property type="entry name" value="FAD-bd_8"/>
</dbReference>
<evidence type="ECO:0000256" key="2">
    <source>
        <dbReference type="ARBA" id="ARBA00006278"/>
    </source>
</evidence>
<dbReference type="Pfam" id="PF08022">
    <property type="entry name" value="FAD_binding_8"/>
    <property type="match status" value="1"/>
</dbReference>
<evidence type="ECO:0000256" key="13">
    <source>
        <dbReference type="ARBA" id="ARBA00048483"/>
    </source>
</evidence>
<dbReference type="Pfam" id="PF08030">
    <property type="entry name" value="NAD_binding_6"/>
    <property type="match status" value="1"/>
</dbReference>
<gene>
    <name evidence="16" type="ORF">BELL_0203g00090</name>
</gene>
<dbReference type="Pfam" id="PF01794">
    <property type="entry name" value="Ferric_reduct"/>
    <property type="match status" value="1"/>
</dbReference>
<feature type="transmembrane region" description="Helical" evidence="14">
    <location>
        <begin position="208"/>
        <end position="228"/>
    </location>
</feature>
<evidence type="ECO:0000256" key="14">
    <source>
        <dbReference type="SAM" id="Phobius"/>
    </source>
</evidence>
<keyword evidence="8 14" id="KW-1133">Transmembrane helix</keyword>
<evidence type="ECO:0000256" key="11">
    <source>
        <dbReference type="ARBA" id="ARBA00023136"/>
    </source>
</evidence>
<dbReference type="PROSITE" id="PS51384">
    <property type="entry name" value="FAD_FR"/>
    <property type="match status" value="1"/>
</dbReference>
<evidence type="ECO:0000256" key="3">
    <source>
        <dbReference type="ARBA" id="ARBA00012668"/>
    </source>
</evidence>
<evidence type="ECO:0000256" key="6">
    <source>
        <dbReference type="ARBA" id="ARBA00022692"/>
    </source>
</evidence>
<dbReference type="PANTHER" id="PTHR32361">
    <property type="entry name" value="FERRIC/CUPRIC REDUCTASE TRANSMEMBRANE COMPONENT"/>
    <property type="match status" value="1"/>
</dbReference>
<keyword evidence="12" id="KW-0325">Glycoprotein</keyword>
<dbReference type="Proteomes" id="UP000297229">
    <property type="component" value="Unassembled WGS sequence"/>
</dbReference>
<dbReference type="GO" id="GO:0006879">
    <property type="term" value="P:intracellular iron ion homeostasis"/>
    <property type="evidence" value="ECO:0007669"/>
    <property type="project" value="TreeGrafter"/>
</dbReference>
<evidence type="ECO:0000256" key="4">
    <source>
        <dbReference type="ARBA" id="ARBA00022448"/>
    </source>
</evidence>
<dbReference type="InterPro" id="IPR051410">
    <property type="entry name" value="Ferric/Cupric_Reductase"/>
</dbReference>
<keyword evidence="17" id="KW-1185">Reference proteome</keyword>
<dbReference type="GO" id="GO:0006826">
    <property type="term" value="P:iron ion transport"/>
    <property type="evidence" value="ECO:0007669"/>
    <property type="project" value="UniProtKB-ARBA"/>
</dbReference>
<evidence type="ECO:0000313" key="17">
    <source>
        <dbReference type="Proteomes" id="UP000297229"/>
    </source>
</evidence>
<evidence type="ECO:0000313" key="16">
    <source>
        <dbReference type="EMBL" id="TGO75613.1"/>
    </source>
</evidence>
<keyword evidence="11 14" id="KW-0472">Membrane</keyword>
<proteinExistence type="inferred from homology"/>
<dbReference type="SUPFAM" id="SSF52343">
    <property type="entry name" value="Ferredoxin reductase-like, C-terminal NADP-linked domain"/>
    <property type="match status" value="1"/>
</dbReference>
<dbReference type="GO" id="GO:0005886">
    <property type="term" value="C:plasma membrane"/>
    <property type="evidence" value="ECO:0007669"/>
    <property type="project" value="UniProtKB-SubCell"/>
</dbReference>
<evidence type="ECO:0000256" key="9">
    <source>
        <dbReference type="ARBA" id="ARBA00023002"/>
    </source>
</evidence>
<feature type="transmembrane region" description="Helical" evidence="14">
    <location>
        <begin position="170"/>
        <end position="187"/>
    </location>
</feature>
<dbReference type="EC" id="1.16.1.9" evidence="3"/>
<dbReference type="InterPro" id="IPR017938">
    <property type="entry name" value="Riboflavin_synthase-like_b-brl"/>
</dbReference>
<reference evidence="16 17" key="1">
    <citation type="submission" date="2017-12" db="EMBL/GenBank/DDBJ databases">
        <title>Comparative genomics of Botrytis spp.</title>
        <authorList>
            <person name="Valero-Jimenez C.A."/>
            <person name="Tapia P."/>
            <person name="Veloso J."/>
            <person name="Silva-Moreno E."/>
            <person name="Staats M."/>
            <person name="Valdes J.H."/>
            <person name="Van Kan J.A.L."/>
        </authorList>
    </citation>
    <scope>NUCLEOTIDE SEQUENCE [LARGE SCALE GENOMIC DNA]</scope>
    <source>
        <strain evidence="16 17">Be9601</strain>
    </source>
</reference>
<dbReference type="InterPro" id="IPR039261">
    <property type="entry name" value="FNR_nucleotide-bd"/>
</dbReference>
<dbReference type="GO" id="GO:0015677">
    <property type="term" value="P:copper ion import"/>
    <property type="evidence" value="ECO:0007669"/>
    <property type="project" value="TreeGrafter"/>
</dbReference>